<dbReference type="Gene3D" id="3.90.70.10">
    <property type="entry name" value="Cysteine proteinases"/>
    <property type="match status" value="2"/>
</dbReference>
<evidence type="ECO:0000256" key="4">
    <source>
        <dbReference type="ARBA" id="ARBA00022723"/>
    </source>
</evidence>
<dbReference type="GO" id="GO:0005524">
    <property type="term" value="F:ATP binding"/>
    <property type="evidence" value="ECO:0007669"/>
    <property type="project" value="UniProtKB-KW"/>
</dbReference>
<dbReference type="InterPro" id="IPR036640">
    <property type="entry name" value="ABC1_TM_sf"/>
</dbReference>
<feature type="transmembrane region" description="Helical" evidence="13">
    <location>
        <begin position="1217"/>
        <end position="1242"/>
    </location>
</feature>
<dbReference type="Pfam" id="PF00664">
    <property type="entry name" value="ABC_membrane"/>
    <property type="match status" value="2"/>
</dbReference>
<keyword evidence="5" id="KW-0547">Nucleotide-binding</keyword>
<dbReference type="SUPFAM" id="SSF54001">
    <property type="entry name" value="Cysteine proteinases"/>
    <property type="match status" value="1"/>
</dbReference>
<feature type="compositionally biased region" description="Low complexity" evidence="12">
    <location>
        <begin position="536"/>
        <end position="554"/>
    </location>
</feature>
<proteinExistence type="inferred from homology"/>
<dbReference type="PROSITE" id="PS50893">
    <property type="entry name" value="ABC_TRANSPORTER_2"/>
    <property type="match status" value="1"/>
</dbReference>
<feature type="compositionally biased region" description="Polar residues" evidence="12">
    <location>
        <begin position="664"/>
        <end position="673"/>
    </location>
</feature>
<evidence type="ECO:0000313" key="18">
    <source>
        <dbReference type="EMBL" id="KAF4389497.1"/>
    </source>
</evidence>
<feature type="domain" description="DUSP" evidence="17">
    <location>
        <begin position="1829"/>
        <end position="1958"/>
    </location>
</feature>
<evidence type="ECO:0000256" key="8">
    <source>
        <dbReference type="ARBA" id="ARBA00022840"/>
    </source>
</evidence>
<feature type="region of interest" description="Disordered" evidence="12">
    <location>
        <begin position="799"/>
        <end position="910"/>
    </location>
</feature>
<evidence type="ECO:0000259" key="15">
    <source>
        <dbReference type="PROSITE" id="PS50893"/>
    </source>
</evidence>
<dbReference type="InterPro" id="IPR003593">
    <property type="entry name" value="AAA+_ATPase"/>
</dbReference>
<keyword evidence="6" id="KW-0863">Zinc-finger</keyword>
<dbReference type="InterPro" id="IPR006615">
    <property type="entry name" value="Pept_C19_DUSP"/>
</dbReference>
<dbReference type="InterPro" id="IPR001394">
    <property type="entry name" value="Peptidase_C19_UCH"/>
</dbReference>
<evidence type="ECO:0000256" key="11">
    <source>
        <dbReference type="ARBA" id="ARBA00023242"/>
    </source>
</evidence>
<keyword evidence="19" id="KW-1185">Reference proteome</keyword>
<feature type="region of interest" description="Disordered" evidence="12">
    <location>
        <begin position="1045"/>
        <end position="1084"/>
    </location>
</feature>
<sequence length="2747" mass="303892">MKGRSHRLQSSDPPDDWVDGSWTVDCVCGVNFDDGEEMVNCDECGVWVHTRCSKYVKGDDIFVCDKCKIRNSRNESEETEVAQLLVELPTKTVRIEGSYAPNGPPRRPFRLWTDIPMEERVHVQGIPGGDPALFGGLPSVFTPELWKCTGYVPKKFNFRYKEFPCWDEKEDDAKLDDDNENPVDKGAGVLFSLSKETVFAAPMAALVGLRGRDEEAARDRKLSLKETKKWESEGLDVRRAQNGMKESGLIRSVVLNSGKRKKDDSGTSKDKSGKRKARTAEKEVDASNRRGSHSSRTEVLSSDISTQDFSIRTGSKEEKVGHQFPAVIERSPKGDGAVGSSSGHDNTGKLHMKAEGTTVGKLDDDSPEGSDKNIGQHLAENVPGITPEIKAKQAQDFSGDVLLMSEQPNLEMKEEDRDDKSGSLLNIQSSPCGDLKEPAISSGHMLESSKVSDATISSLHSSDHKLEHLDRSFEAVCDSHTDKGDQLLGETGLLTLQKSASVEKHSSGFPEEYSNPGVAMPNSQGVPSQRKLVACSGKTSSSSTTLLIPKSSTSDNVKSVDLNANPIAKPPMTPDSNGNTRKDRVRDEDRVDFSRKNLKERPKSLVNTVPKPVHSSRSSHDSISKKATTESKDSTHCASSKTSSTPIISASSDPSVSLHYQRAIHTNSRSSASGMPPKVEKFNQPPSQSSKMNQNHVPSVCPPILSSSPSTLSDEEQLALLLHQELNSSPRVPRVPRVRHAGSVPQPSPTPTSMLNKRTSSSGAKDNISVRFLPDIHLFLSGHFPPAFSRYVPRRKFRDAPRDGFRSSREVADEAKRMEKVSSSHDAKRQDTDYSAEASTKKEDNGSAAAGETVKRNIPSNSAATTNGGPSSSAEANERNLPSIRSSPRNTSDDDTGTVGDGPVNRTLPGLINEIMSKGKRMTYEELCNAVLPHWHNLRKHNGERYAYASHSQAVLDCLRNRHEWARLVDRGPKTNSSRKRRKLDEDSEDNEYGKGKTTNHVESKSLESQKEEVPKGKRNVRKRRRLVLQGRGVRDIRKRRKTDILTDEDFGTSSDSSEESLTSGSEMQGGQAHRGRNKASQGTPHIVNLFGRTHLGSLSSMASAISFARFPIRTTTNSILLSPSSSSSSSLRFPRFFPPFSHSHHPRFPTFFCSAKKTTAFAFVSASDAIINESNSKLDDSDSDTNPPSPPPQQPSPSVVTWSLLFRLLLKHKLRLALLLLTLVGCTTCTLSMPLFSGRFFEVLIGANPEPLWSLLSKVGVLYALEPILTVIFIVNMNFIWEKVMSTLRAQIFGRVLIQKIEFFDRYKVGELTGLLTSDLGSLKNVVSENVSRDRGLRAFTEARNSTPKTKMHFVIGTICILFALAPQLAPILAVLMLVVSVLVAVYKRSTVPVFKAHGLAQASISDCVTETFSAIRTVRSFGGEKHQMRMFGNQVLAFQRSGIKLGTFKSVNEALTRVAVSISLFALYCLGGSKVKAGELSIGIVASFIGYTFTLTFAVQGLVNTFGDLRGSFAAIERINSVLSGVEIDEALAYGLEREIRETKLNDENYKLFIDDSSSEKNLSVNTHYMSNLKSATDIGSLALSGDVCLEDVYFSYPLRPDVGILNGLNLTLKCGTVTALVGSSGAGKSTIVQLLARFYEPTQGRITVAGEDVRTFDKREWARVVSIVNQDPILFSVSVGENIAYGLPNEIVSKDDVIKAAKAANAHDFIISLPQGYDTLVGERGGLLSGGQRQRVAIARALLKNAPILILDEARGSKPLDEGQDDIGNSSSVKHRPERSYDCPLLGGPPFQVQSYKFYSSFQWWLGLLGEIIELYFIIKASCLPLPPDEENRIIAELTNQSDKNLKDGNLYYVVSNRWFSSWQRYTKQGMGESLVDEQSSESQNMDVITLRSVDRPGPIDNSDIVLNNKENDGEELELHKLLEEGRDYVLVSQLVWEKLLSWYKGGPALPRKLISHGTFIKNYLVEVYPLCLKLIDSRDKSQSVLKLSRKTSTSELYERVCKLRGVEKEKVLIWDYFNKRKHSKMNSSNQTLEEANLQMDQEILLEVPDVHNGSLLGKDSTGNELALVSIEPSRSSVTIAGGPTMSNGHSSGYSSNLYQGNAVSSSFSDIDDGYDVYKSTKGERGGLAGLQNLGNTCFMNSALQCLVHTPPLVEYFLQDYKDEINTENPLGMHGELAIAFGELLRKLWSSGRTTIAPRVFKGKLARFAPQFSGYNQHDSQELLAFLLDGLHEDLNRVKRKPYIEAKDSDGRPDEEVAVECWKNHRARNDSLIVDVCQGQYKSTLVCPACGKISITFDPFMYLSLPLPSNVTRHITVTVFYGDGSGLPMPYTVSLLKQGVCKDLSEQLSNACCLGADEILLLAEVYDHKIFRYLENPSEPLGSIKEEDHIVAYRLSKNVVGRSRVEIIHRPHEKSPSDSVKGCLGKLIGTPFVTYLKEPIRGADVEAAVTRLLSPLKRACPSGKLQNGKENGFDKEHIEEPSNSYDSKNLSTDDAEVETKSSEALSFELFVTDGNSSSCMPIEKDTLLNSSRVVRVYLDWTEKEHNLYDISFLKDLPEVHKAGFTVKKTRPEAISLFTCLEAFLKEEPLGPDDMWYCPGCKEHRQATKKLDLWKLPEILVFHLKRFSYSRYLKNKLDTYVNFPIHDLDLSKYVISEDGKHHMYELYAISNHYGGLGGGHYTAYAKLIIDEDNWYHFDDSHVSAVNEADIRTSAAYVLFYRRVRTAEPNSGTAGESETSQAHSGT</sequence>
<dbReference type="SUPFAM" id="SSF52540">
    <property type="entry name" value="P-loop containing nucleoside triphosphate hydrolases"/>
    <property type="match status" value="1"/>
</dbReference>
<dbReference type="PROSITE" id="PS50929">
    <property type="entry name" value="ABC_TM1F"/>
    <property type="match status" value="1"/>
</dbReference>
<dbReference type="InterPro" id="IPR056065">
    <property type="entry name" value="DUF7648"/>
</dbReference>
<dbReference type="Proteomes" id="UP000583929">
    <property type="component" value="Unassembled WGS sequence"/>
</dbReference>
<feature type="compositionally biased region" description="Basic and acidic residues" evidence="12">
    <location>
        <begin position="799"/>
        <end position="832"/>
    </location>
</feature>
<comment type="similarity">
    <text evidence="2">Belongs to the peptidase C19 family.</text>
</comment>
<evidence type="ECO:0000256" key="12">
    <source>
        <dbReference type="SAM" id="MobiDB-lite"/>
    </source>
</evidence>
<dbReference type="InterPro" id="IPR038765">
    <property type="entry name" value="Papain-like_cys_pep_sf"/>
</dbReference>
<feature type="compositionally biased region" description="Polar residues" evidence="12">
    <location>
        <begin position="636"/>
        <end position="655"/>
    </location>
</feature>
<dbReference type="InterPro" id="IPR013083">
    <property type="entry name" value="Znf_RING/FYVE/PHD"/>
</dbReference>
<dbReference type="Pfam" id="PF00005">
    <property type="entry name" value="ABC_tran"/>
    <property type="match status" value="1"/>
</dbReference>
<dbReference type="InterPro" id="IPR017871">
    <property type="entry name" value="ABC_transporter-like_CS"/>
</dbReference>
<dbReference type="GO" id="GO:0005634">
    <property type="term" value="C:nucleus"/>
    <property type="evidence" value="ECO:0007669"/>
    <property type="project" value="UniProtKB-SubCell"/>
</dbReference>
<dbReference type="PROSITE" id="PS51283">
    <property type="entry name" value="DUSP"/>
    <property type="match status" value="1"/>
</dbReference>
<evidence type="ECO:0000259" key="14">
    <source>
        <dbReference type="PROSITE" id="PS50235"/>
    </source>
</evidence>
<feature type="transmembrane region" description="Helical" evidence="13">
    <location>
        <begin position="1355"/>
        <end position="1388"/>
    </location>
</feature>
<feature type="region of interest" description="Disordered" evidence="12">
    <location>
        <begin position="733"/>
        <end position="762"/>
    </location>
</feature>
<dbReference type="Gene3D" id="3.30.2230.10">
    <property type="entry name" value="DUSP-like"/>
    <property type="match status" value="1"/>
</dbReference>
<comment type="subcellular location">
    <subcellularLocation>
        <location evidence="1">Nucleus</location>
    </subcellularLocation>
</comment>
<dbReference type="InterPro" id="IPR019786">
    <property type="entry name" value="Zinc_finger_PHD-type_CS"/>
</dbReference>
<feature type="compositionally biased region" description="Low complexity" evidence="12">
    <location>
        <begin position="1052"/>
        <end position="1067"/>
    </location>
</feature>
<dbReference type="Pfam" id="PF24659">
    <property type="entry name" value="DUF7648"/>
    <property type="match status" value="1"/>
</dbReference>
<dbReference type="SMART" id="SM00695">
    <property type="entry name" value="DUSP"/>
    <property type="match status" value="1"/>
</dbReference>
<dbReference type="PROSITE" id="PS00211">
    <property type="entry name" value="ABC_TRANSPORTER_1"/>
    <property type="match status" value="1"/>
</dbReference>
<feature type="compositionally biased region" description="Polar residues" evidence="12">
    <location>
        <begin position="297"/>
        <end position="313"/>
    </location>
</feature>
<dbReference type="SMART" id="SM00249">
    <property type="entry name" value="PHD"/>
    <property type="match status" value="1"/>
</dbReference>
<feature type="compositionally biased region" description="Basic and acidic residues" evidence="12">
    <location>
        <begin position="278"/>
        <end position="288"/>
    </location>
</feature>
<evidence type="ECO:0000256" key="9">
    <source>
        <dbReference type="ARBA" id="ARBA00022989"/>
    </source>
</evidence>
<feature type="domain" description="ABC transporter" evidence="15">
    <location>
        <begin position="1590"/>
        <end position="1849"/>
    </location>
</feature>
<evidence type="ECO:0000256" key="10">
    <source>
        <dbReference type="ARBA" id="ARBA00023136"/>
    </source>
</evidence>
<dbReference type="EMBL" id="JAATIQ010000067">
    <property type="protein sequence ID" value="KAF4389497.1"/>
    <property type="molecule type" value="Genomic_DNA"/>
</dbReference>
<dbReference type="InterPro" id="IPR011527">
    <property type="entry name" value="ABC1_TM_dom"/>
</dbReference>
<feature type="compositionally biased region" description="Basic and acidic residues" evidence="12">
    <location>
        <begin position="580"/>
        <end position="603"/>
    </location>
</feature>
<keyword evidence="9 13" id="KW-1133">Transmembrane helix</keyword>
<feature type="transmembrane region" description="Helical" evidence="13">
    <location>
        <begin position="1262"/>
        <end position="1282"/>
    </location>
</feature>
<dbReference type="PROSITE" id="PS01359">
    <property type="entry name" value="ZF_PHD_1"/>
    <property type="match status" value="1"/>
</dbReference>
<dbReference type="Pfam" id="PF06337">
    <property type="entry name" value="DUSP"/>
    <property type="match status" value="1"/>
</dbReference>
<feature type="compositionally biased region" description="Polar residues" evidence="12">
    <location>
        <begin position="858"/>
        <end position="875"/>
    </location>
</feature>
<dbReference type="Pfam" id="PF00443">
    <property type="entry name" value="UCH"/>
    <property type="match status" value="1"/>
</dbReference>
<feature type="compositionally biased region" description="Polar residues" evidence="12">
    <location>
        <begin position="751"/>
        <end position="762"/>
    </location>
</feature>
<keyword evidence="4" id="KW-0479">Metal-binding</keyword>
<dbReference type="GO" id="GO:0008270">
    <property type="term" value="F:zinc ion binding"/>
    <property type="evidence" value="ECO:0007669"/>
    <property type="project" value="UniProtKB-KW"/>
</dbReference>
<dbReference type="GO" id="GO:0140359">
    <property type="term" value="F:ABC-type transporter activity"/>
    <property type="evidence" value="ECO:0007669"/>
    <property type="project" value="InterPro"/>
</dbReference>
<feature type="compositionally biased region" description="Basic residues" evidence="12">
    <location>
        <begin position="1017"/>
        <end position="1027"/>
    </location>
</feature>
<gene>
    <name evidence="18" type="ORF">G4B88_006556</name>
</gene>
<dbReference type="SMART" id="SM00382">
    <property type="entry name" value="AAA"/>
    <property type="match status" value="1"/>
</dbReference>
<dbReference type="Gene3D" id="1.20.1560.10">
    <property type="entry name" value="ABC transporter type 1, transmembrane domain"/>
    <property type="match status" value="1"/>
</dbReference>
<dbReference type="InterPro" id="IPR011011">
    <property type="entry name" value="Znf_FYVE_PHD"/>
</dbReference>
<feature type="region of interest" description="Disordered" evidence="12">
    <location>
        <begin position="235"/>
        <end position="384"/>
    </location>
</feature>
<keyword evidence="3 13" id="KW-0812">Transmembrane</keyword>
<evidence type="ECO:0000256" key="1">
    <source>
        <dbReference type="ARBA" id="ARBA00004123"/>
    </source>
</evidence>
<dbReference type="GO" id="GO:0016020">
    <property type="term" value="C:membrane"/>
    <property type="evidence" value="ECO:0007669"/>
    <property type="project" value="InterPro"/>
</dbReference>
<dbReference type="CDD" id="cd02674">
    <property type="entry name" value="Peptidase_C19R"/>
    <property type="match status" value="1"/>
</dbReference>
<dbReference type="PROSITE" id="PS00972">
    <property type="entry name" value="USP_1"/>
    <property type="match status" value="1"/>
</dbReference>
<dbReference type="GO" id="GO:0016579">
    <property type="term" value="P:protein deubiquitination"/>
    <property type="evidence" value="ECO:0007669"/>
    <property type="project" value="InterPro"/>
</dbReference>
<evidence type="ECO:0000259" key="16">
    <source>
        <dbReference type="PROSITE" id="PS50929"/>
    </source>
</evidence>
<feature type="compositionally biased region" description="Polar residues" evidence="12">
    <location>
        <begin position="684"/>
        <end position="697"/>
    </location>
</feature>
<evidence type="ECO:0000256" key="2">
    <source>
        <dbReference type="ARBA" id="ARBA00009085"/>
    </source>
</evidence>
<accession>A0A7J6H2Q4</accession>
<keyword evidence="11" id="KW-0539">Nucleus</keyword>
<feature type="region of interest" description="Disordered" evidence="12">
    <location>
        <begin position="2466"/>
        <end position="2498"/>
    </location>
</feature>
<dbReference type="SUPFAM" id="SSF90123">
    <property type="entry name" value="ABC transporter transmembrane region"/>
    <property type="match status" value="1"/>
</dbReference>
<dbReference type="InterPro" id="IPR001965">
    <property type="entry name" value="Znf_PHD"/>
</dbReference>
<dbReference type="Gene3D" id="3.30.40.10">
    <property type="entry name" value="Zinc/RING finger domain, C3HC4 (zinc finger)"/>
    <property type="match status" value="1"/>
</dbReference>
<dbReference type="Gene3D" id="3.10.20.90">
    <property type="entry name" value="Phosphatidylinositol 3-kinase Catalytic Subunit, Chain A, domain 1"/>
    <property type="match status" value="1"/>
</dbReference>
<evidence type="ECO:0000259" key="17">
    <source>
        <dbReference type="PROSITE" id="PS51283"/>
    </source>
</evidence>
<evidence type="ECO:0000256" key="6">
    <source>
        <dbReference type="ARBA" id="ARBA00022771"/>
    </source>
</evidence>
<dbReference type="SUPFAM" id="SSF57903">
    <property type="entry name" value="FYVE/PHD zinc finger"/>
    <property type="match status" value="1"/>
</dbReference>
<dbReference type="InterPro" id="IPR035927">
    <property type="entry name" value="DUSP-like_sf"/>
</dbReference>
<feature type="region of interest" description="Disordered" evidence="12">
    <location>
        <begin position="1177"/>
        <end position="1198"/>
    </location>
</feature>
<dbReference type="InterPro" id="IPR018200">
    <property type="entry name" value="USP_CS"/>
</dbReference>
<dbReference type="GO" id="GO:0016887">
    <property type="term" value="F:ATP hydrolysis activity"/>
    <property type="evidence" value="ECO:0007669"/>
    <property type="project" value="InterPro"/>
</dbReference>
<dbReference type="PANTHER" id="PTHR14571">
    <property type="entry name" value="HISTONE-LYSINE N-METHYLTRANSFERASE SET-26-RELATED"/>
    <property type="match status" value="1"/>
</dbReference>
<evidence type="ECO:0000313" key="19">
    <source>
        <dbReference type="Proteomes" id="UP000583929"/>
    </source>
</evidence>
<dbReference type="PANTHER" id="PTHR14571:SF9">
    <property type="entry name" value="HISTONE-LYSINE N-METHYLTRANSFERASE SET-26-RELATED"/>
    <property type="match status" value="1"/>
</dbReference>
<reference evidence="18 19" key="1">
    <citation type="journal article" date="2020" name="bioRxiv">
        <title>Sequence and annotation of 42 cannabis genomes reveals extensive copy number variation in cannabinoid synthesis and pathogen resistance genes.</title>
        <authorList>
            <person name="Mckernan K.J."/>
            <person name="Helbert Y."/>
            <person name="Kane L.T."/>
            <person name="Ebling H."/>
            <person name="Zhang L."/>
            <person name="Liu B."/>
            <person name="Eaton Z."/>
            <person name="Mclaughlin S."/>
            <person name="Kingan S."/>
            <person name="Baybayan P."/>
            <person name="Concepcion G."/>
            <person name="Jordan M."/>
            <person name="Riva A."/>
            <person name="Barbazuk W."/>
            <person name="Harkins T."/>
        </authorList>
    </citation>
    <scope>NUCLEOTIDE SEQUENCE [LARGE SCALE GENOMIC DNA]</scope>
    <source>
        <strain evidence="19">cv. Jamaican Lion 4</strain>
        <tissue evidence="18">Leaf</tissue>
    </source>
</reference>
<evidence type="ECO:0000256" key="7">
    <source>
        <dbReference type="ARBA" id="ARBA00022833"/>
    </source>
</evidence>
<organism evidence="18 19">
    <name type="scientific">Cannabis sativa</name>
    <name type="common">Hemp</name>
    <name type="synonym">Marijuana</name>
    <dbReference type="NCBI Taxonomy" id="3483"/>
    <lineage>
        <taxon>Eukaryota</taxon>
        <taxon>Viridiplantae</taxon>
        <taxon>Streptophyta</taxon>
        <taxon>Embryophyta</taxon>
        <taxon>Tracheophyta</taxon>
        <taxon>Spermatophyta</taxon>
        <taxon>Magnoliopsida</taxon>
        <taxon>eudicotyledons</taxon>
        <taxon>Gunneridae</taxon>
        <taxon>Pentapetalae</taxon>
        <taxon>rosids</taxon>
        <taxon>fabids</taxon>
        <taxon>Rosales</taxon>
        <taxon>Cannabaceae</taxon>
        <taxon>Cannabis</taxon>
    </lineage>
</organism>
<name>A0A7J6H2Q4_CANSA</name>
<feature type="domain" description="USP" evidence="14">
    <location>
        <begin position="2132"/>
        <end position="2725"/>
    </location>
</feature>
<feature type="domain" description="ABC transmembrane type-1" evidence="16">
    <location>
        <begin position="1218"/>
        <end position="1513"/>
    </location>
</feature>
<dbReference type="InterPro" id="IPR027417">
    <property type="entry name" value="P-loop_NTPase"/>
</dbReference>
<feature type="compositionally biased region" description="Polar residues" evidence="12">
    <location>
        <begin position="2484"/>
        <end position="2495"/>
    </location>
</feature>
<feature type="transmembrane region" description="Helical" evidence="13">
    <location>
        <begin position="1484"/>
        <end position="1505"/>
    </location>
</feature>
<keyword evidence="8" id="KW-0067">ATP-binding</keyword>
<dbReference type="InterPro" id="IPR003439">
    <property type="entry name" value="ABC_transporter-like_ATP-bd"/>
</dbReference>
<dbReference type="CDD" id="cd18557">
    <property type="entry name" value="ABC_6TM_TAP_ABCB8_10_like"/>
    <property type="match status" value="1"/>
</dbReference>
<dbReference type="Gene3D" id="3.40.50.300">
    <property type="entry name" value="P-loop containing nucleotide triphosphate hydrolases"/>
    <property type="match status" value="1"/>
</dbReference>
<keyword evidence="10 13" id="KW-0472">Membrane</keyword>
<evidence type="ECO:0000256" key="3">
    <source>
        <dbReference type="ARBA" id="ARBA00022692"/>
    </source>
</evidence>
<dbReference type="PROSITE" id="PS50235">
    <property type="entry name" value="USP_3"/>
    <property type="match status" value="1"/>
</dbReference>
<feature type="compositionally biased region" description="Basic and acidic residues" evidence="12">
    <location>
        <begin position="261"/>
        <end position="271"/>
    </location>
</feature>
<feature type="compositionally biased region" description="Basic and acidic residues" evidence="12">
    <location>
        <begin position="2474"/>
        <end position="2483"/>
    </location>
</feature>
<feature type="compositionally biased region" description="Basic and acidic residues" evidence="12">
    <location>
        <begin position="618"/>
        <end position="635"/>
    </location>
</feature>
<feature type="region of interest" description="Disordered" evidence="12">
    <location>
        <begin position="503"/>
        <end position="697"/>
    </location>
</feature>
<keyword evidence="7" id="KW-0862">Zinc</keyword>
<feature type="compositionally biased region" description="Basic and acidic residues" evidence="12">
    <location>
        <begin position="992"/>
        <end position="1016"/>
    </location>
</feature>
<comment type="caution">
    <text evidence="18">The sequence shown here is derived from an EMBL/GenBank/DDBJ whole genome shotgun (WGS) entry which is preliminary data.</text>
</comment>
<dbReference type="SUPFAM" id="SSF143791">
    <property type="entry name" value="DUSP-like"/>
    <property type="match status" value="1"/>
</dbReference>
<evidence type="ECO:0000256" key="5">
    <source>
        <dbReference type="ARBA" id="ARBA00022741"/>
    </source>
</evidence>
<dbReference type="PROSITE" id="PS00973">
    <property type="entry name" value="USP_2"/>
    <property type="match status" value="1"/>
</dbReference>
<feature type="region of interest" description="Disordered" evidence="12">
    <location>
        <begin position="412"/>
        <end position="440"/>
    </location>
</feature>
<protein>
    <submittedName>
        <fullName evidence="18">Uncharacterized protein</fullName>
    </submittedName>
</protein>
<dbReference type="InterPro" id="IPR028889">
    <property type="entry name" value="USP"/>
</dbReference>
<dbReference type="GO" id="GO:0004843">
    <property type="term" value="F:cysteine-type deubiquitinase activity"/>
    <property type="evidence" value="ECO:0007669"/>
    <property type="project" value="InterPro"/>
</dbReference>
<feature type="region of interest" description="Disordered" evidence="12">
    <location>
        <begin position="970"/>
        <end position="1028"/>
    </location>
</feature>
<evidence type="ECO:0000256" key="13">
    <source>
        <dbReference type="SAM" id="Phobius"/>
    </source>
</evidence>
<feature type="compositionally biased region" description="Basic and acidic residues" evidence="12">
    <location>
        <begin position="412"/>
        <end position="421"/>
    </location>
</feature>